<keyword evidence="1" id="KW-1185">Reference proteome</keyword>
<name>A0ABM1F0D0_PRICU</name>
<organism evidence="1 2">
    <name type="scientific">Priapulus caudatus</name>
    <name type="common">Priapulid worm</name>
    <dbReference type="NCBI Taxonomy" id="37621"/>
    <lineage>
        <taxon>Eukaryota</taxon>
        <taxon>Metazoa</taxon>
        <taxon>Ecdysozoa</taxon>
        <taxon>Scalidophora</taxon>
        <taxon>Priapulida</taxon>
        <taxon>Priapulimorpha</taxon>
        <taxon>Priapulimorphida</taxon>
        <taxon>Priapulidae</taxon>
        <taxon>Priapulus</taxon>
    </lineage>
</organism>
<gene>
    <name evidence="2" type="primary">LOC106817728</name>
</gene>
<accession>A0ABM1F0D0</accession>
<dbReference type="GeneID" id="106817728"/>
<reference evidence="2" key="1">
    <citation type="submission" date="2025-08" db="UniProtKB">
        <authorList>
            <consortium name="RefSeq"/>
        </authorList>
    </citation>
    <scope>IDENTIFICATION</scope>
</reference>
<sequence>MGKSPDALIECTAALPVEACKNSFGDFVKFVCSVQEHPDDCVCQNKPKVVRNAFAMMIQSAARGKPDGLCLPKRIETPRNQLDKLKNQLIDMFEDMALGWDTPNPSHMHAVTDLTNILWSIDGHHATLEARTHRLPAMFRELKGYNVPQASKHRKRAAENLKVSTLRKHVNTLKSMLSTTWIDRQRWKVKKAIQELLSILHGYATYLDEKNESMAAYRSGEHSRSMTDSESIQHLRKTQRMDPSLSEVNEAVGRAEIFTPISMSDYSPVDRKKRYSYLQLLKQGLACAECVLYRHAAGGNAGDRYFIWKIPEHCSVDELSNENLSIIRKLEKDSGDCSGPEHLNEADIDERVKVAISAEDEDIVMDLRHTNTNASDRFQVFFDAVETYLADRTAVQE</sequence>
<dbReference type="Proteomes" id="UP000695022">
    <property type="component" value="Unplaced"/>
</dbReference>
<evidence type="ECO:0000313" key="2">
    <source>
        <dbReference type="RefSeq" id="XP_014677901.1"/>
    </source>
</evidence>
<protein>
    <submittedName>
        <fullName evidence="2">Uncharacterized protein LOC106817728</fullName>
    </submittedName>
</protein>
<dbReference type="RefSeq" id="XP_014677901.1">
    <property type="nucleotide sequence ID" value="XM_014822415.1"/>
</dbReference>
<evidence type="ECO:0000313" key="1">
    <source>
        <dbReference type="Proteomes" id="UP000695022"/>
    </source>
</evidence>
<proteinExistence type="predicted"/>